<dbReference type="AlphaFoldDB" id="A0AAP0BT84"/>
<keyword evidence="3" id="KW-0539">Nucleus</keyword>
<dbReference type="Gene3D" id="3.30.70.330">
    <property type="match status" value="1"/>
</dbReference>
<dbReference type="EMBL" id="JBBWWQ010000004">
    <property type="protein sequence ID" value="KAK8949673.1"/>
    <property type="molecule type" value="Genomic_DNA"/>
</dbReference>
<dbReference type="InterPro" id="IPR000504">
    <property type="entry name" value="RRM_dom"/>
</dbReference>
<evidence type="ECO:0000256" key="5">
    <source>
        <dbReference type="SAM" id="MobiDB-lite"/>
    </source>
</evidence>
<gene>
    <name evidence="7" type="ORF">KSP39_PZI005441</name>
</gene>
<keyword evidence="8" id="KW-1185">Reference proteome</keyword>
<dbReference type="InterPro" id="IPR012677">
    <property type="entry name" value="Nucleotide-bd_a/b_plait_sf"/>
</dbReference>
<reference evidence="7 8" key="1">
    <citation type="journal article" date="2022" name="Nat. Plants">
        <title>Genomes of leafy and leafless Platanthera orchids illuminate the evolution of mycoheterotrophy.</title>
        <authorList>
            <person name="Li M.H."/>
            <person name="Liu K.W."/>
            <person name="Li Z."/>
            <person name="Lu H.C."/>
            <person name="Ye Q.L."/>
            <person name="Zhang D."/>
            <person name="Wang J.Y."/>
            <person name="Li Y.F."/>
            <person name="Zhong Z.M."/>
            <person name="Liu X."/>
            <person name="Yu X."/>
            <person name="Liu D.K."/>
            <person name="Tu X.D."/>
            <person name="Liu B."/>
            <person name="Hao Y."/>
            <person name="Liao X.Y."/>
            <person name="Jiang Y.T."/>
            <person name="Sun W.H."/>
            <person name="Chen J."/>
            <person name="Chen Y.Q."/>
            <person name="Ai Y."/>
            <person name="Zhai J.W."/>
            <person name="Wu S.S."/>
            <person name="Zhou Z."/>
            <person name="Hsiao Y.Y."/>
            <person name="Wu W.L."/>
            <person name="Chen Y.Y."/>
            <person name="Lin Y.F."/>
            <person name="Hsu J.L."/>
            <person name="Li C.Y."/>
            <person name="Wang Z.W."/>
            <person name="Zhao X."/>
            <person name="Zhong W.Y."/>
            <person name="Ma X.K."/>
            <person name="Ma L."/>
            <person name="Huang J."/>
            <person name="Chen G.Z."/>
            <person name="Huang M.Z."/>
            <person name="Huang L."/>
            <person name="Peng D.H."/>
            <person name="Luo Y.B."/>
            <person name="Zou S.Q."/>
            <person name="Chen S.P."/>
            <person name="Lan S."/>
            <person name="Tsai W.C."/>
            <person name="Van de Peer Y."/>
            <person name="Liu Z.J."/>
        </authorList>
    </citation>
    <scope>NUCLEOTIDE SEQUENCE [LARGE SCALE GENOMIC DNA]</scope>
    <source>
        <strain evidence="7">Lor287</strain>
    </source>
</reference>
<protein>
    <recommendedName>
        <fullName evidence="6">RRM domain-containing protein</fullName>
    </recommendedName>
</protein>
<evidence type="ECO:0000256" key="1">
    <source>
        <dbReference type="ARBA" id="ARBA00004604"/>
    </source>
</evidence>
<organism evidence="7 8">
    <name type="scientific">Platanthera zijinensis</name>
    <dbReference type="NCBI Taxonomy" id="2320716"/>
    <lineage>
        <taxon>Eukaryota</taxon>
        <taxon>Viridiplantae</taxon>
        <taxon>Streptophyta</taxon>
        <taxon>Embryophyta</taxon>
        <taxon>Tracheophyta</taxon>
        <taxon>Spermatophyta</taxon>
        <taxon>Magnoliopsida</taxon>
        <taxon>Liliopsida</taxon>
        <taxon>Asparagales</taxon>
        <taxon>Orchidaceae</taxon>
        <taxon>Orchidoideae</taxon>
        <taxon>Orchideae</taxon>
        <taxon>Orchidinae</taxon>
        <taxon>Platanthera</taxon>
    </lineage>
</organism>
<dbReference type="Proteomes" id="UP001418222">
    <property type="component" value="Unassembled WGS sequence"/>
</dbReference>
<evidence type="ECO:0000259" key="6">
    <source>
        <dbReference type="PROSITE" id="PS50102"/>
    </source>
</evidence>
<feature type="domain" description="RRM" evidence="6">
    <location>
        <begin position="84"/>
        <end position="125"/>
    </location>
</feature>
<dbReference type="SUPFAM" id="SSF54928">
    <property type="entry name" value="RNA-binding domain, RBD"/>
    <property type="match status" value="1"/>
</dbReference>
<keyword evidence="2 4" id="KW-0694">RNA-binding</keyword>
<evidence type="ECO:0000256" key="3">
    <source>
        <dbReference type="ARBA" id="ARBA00023242"/>
    </source>
</evidence>
<dbReference type="GO" id="GO:0003723">
    <property type="term" value="F:RNA binding"/>
    <property type="evidence" value="ECO:0007669"/>
    <property type="project" value="UniProtKB-UniRule"/>
</dbReference>
<evidence type="ECO:0000256" key="4">
    <source>
        <dbReference type="PROSITE-ProRule" id="PRU00176"/>
    </source>
</evidence>
<comment type="caution">
    <text evidence="7">The sequence shown here is derived from an EMBL/GenBank/DDBJ whole genome shotgun (WGS) entry which is preliminary data.</text>
</comment>
<feature type="region of interest" description="Disordered" evidence="5">
    <location>
        <begin position="135"/>
        <end position="175"/>
    </location>
</feature>
<dbReference type="PANTHER" id="PTHR46754">
    <property type="entry name" value="MKI67 FHA DOMAIN-INTERACTING NUCLEOLAR PHOSPHOPROTEIN"/>
    <property type="match status" value="1"/>
</dbReference>
<sequence length="372" mass="41147">MVGSGLSSEKDARGIRRKKLARVTDRNRIRKMGAKAKKSLRKKLTKKALVSAARRANKQSSDFLPLEVGQSTKLHKEEVTSKATVIYIGHIPHGFYEEQMEGFFKQFGKVKRLRIARSKKVSFLRATSANYVAVAAPSTSPTDASSTSPAAAPSTSPSTTSHPRNHLEQERRQPLHHRQHLFSPIGFFHCLSSPDTFLLFMIDTMHCSASSTASSTLLRPRPQHRSCTFLLPWVTRRRLTSSLPPVTSLTTPSIQSQLVSPSTDSRADTPPNSSPCPSSHTLCRHFPNKQPLFCFSILLISLFFHSSPEHFSTAYLDIVSSNPLVPSHPIRPLRAHTTCFSFPAVSSHPPSLFFQSSCLSAPLLEPTISPSN</sequence>
<feature type="region of interest" description="Disordered" evidence="5">
    <location>
        <begin position="244"/>
        <end position="274"/>
    </location>
</feature>
<dbReference type="InterPro" id="IPR035979">
    <property type="entry name" value="RBD_domain_sf"/>
</dbReference>
<feature type="compositionally biased region" description="Low complexity" evidence="5">
    <location>
        <begin position="244"/>
        <end position="253"/>
    </location>
</feature>
<feature type="region of interest" description="Disordered" evidence="5">
    <location>
        <begin position="1"/>
        <end position="21"/>
    </location>
</feature>
<name>A0AAP0BT84_9ASPA</name>
<evidence type="ECO:0000256" key="2">
    <source>
        <dbReference type="ARBA" id="ARBA00022884"/>
    </source>
</evidence>
<comment type="subcellular location">
    <subcellularLocation>
        <location evidence="1">Nucleus</location>
        <location evidence="1">Nucleolus</location>
    </subcellularLocation>
</comment>
<feature type="compositionally biased region" description="Polar residues" evidence="5">
    <location>
        <begin position="254"/>
        <end position="264"/>
    </location>
</feature>
<feature type="compositionally biased region" description="Low complexity" evidence="5">
    <location>
        <begin position="135"/>
        <end position="162"/>
    </location>
</feature>
<dbReference type="GO" id="GO:0005730">
    <property type="term" value="C:nucleolus"/>
    <property type="evidence" value="ECO:0007669"/>
    <property type="project" value="UniProtKB-SubCell"/>
</dbReference>
<evidence type="ECO:0000313" key="7">
    <source>
        <dbReference type="EMBL" id="KAK8949673.1"/>
    </source>
</evidence>
<proteinExistence type="predicted"/>
<evidence type="ECO:0000313" key="8">
    <source>
        <dbReference type="Proteomes" id="UP001418222"/>
    </source>
</evidence>
<accession>A0AAP0BT84</accession>
<dbReference type="PROSITE" id="PS50102">
    <property type="entry name" value="RRM"/>
    <property type="match status" value="1"/>
</dbReference>